<evidence type="ECO:0000313" key="3">
    <source>
        <dbReference type="Proteomes" id="UP000265520"/>
    </source>
</evidence>
<sequence>LERQFNEVLKKMDRRPRTNATDISHNINKNTSNQRMPRTYEKTNQGKDVQCYECEGYGHTRTECATYLKKQKKGLTVSWSDEDDSEEELESVTAKHITALTGRYMS</sequence>
<dbReference type="SUPFAM" id="SSF57756">
    <property type="entry name" value="Retrovirus zinc finger-like domains"/>
    <property type="match status" value="1"/>
</dbReference>
<keyword evidence="2" id="KW-0645">Protease</keyword>
<evidence type="ECO:0000256" key="1">
    <source>
        <dbReference type="SAM" id="MobiDB-lite"/>
    </source>
</evidence>
<accession>A0A392SDA3</accession>
<name>A0A392SDA3_9FABA</name>
<dbReference type="GO" id="GO:0006508">
    <property type="term" value="P:proteolysis"/>
    <property type="evidence" value="ECO:0007669"/>
    <property type="project" value="UniProtKB-KW"/>
</dbReference>
<feature type="non-terminal residue" evidence="2">
    <location>
        <position position="106"/>
    </location>
</feature>
<feature type="region of interest" description="Disordered" evidence="1">
    <location>
        <begin position="1"/>
        <end position="36"/>
    </location>
</feature>
<organism evidence="2 3">
    <name type="scientific">Trifolium medium</name>
    <dbReference type="NCBI Taxonomy" id="97028"/>
    <lineage>
        <taxon>Eukaryota</taxon>
        <taxon>Viridiplantae</taxon>
        <taxon>Streptophyta</taxon>
        <taxon>Embryophyta</taxon>
        <taxon>Tracheophyta</taxon>
        <taxon>Spermatophyta</taxon>
        <taxon>Magnoliopsida</taxon>
        <taxon>eudicotyledons</taxon>
        <taxon>Gunneridae</taxon>
        <taxon>Pentapetalae</taxon>
        <taxon>rosids</taxon>
        <taxon>fabids</taxon>
        <taxon>Fabales</taxon>
        <taxon>Fabaceae</taxon>
        <taxon>Papilionoideae</taxon>
        <taxon>50 kb inversion clade</taxon>
        <taxon>NPAAA clade</taxon>
        <taxon>Hologalegina</taxon>
        <taxon>IRL clade</taxon>
        <taxon>Trifolieae</taxon>
        <taxon>Trifolium</taxon>
    </lineage>
</organism>
<protein>
    <submittedName>
        <fullName evidence="2">Gag-protease polyprotein</fullName>
    </submittedName>
</protein>
<dbReference type="AlphaFoldDB" id="A0A392SDA3"/>
<dbReference type="GO" id="GO:0008233">
    <property type="term" value="F:peptidase activity"/>
    <property type="evidence" value="ECO:0007669"/>
    <property type="project" value="UniProtKB-KW"/>
</dbReference>
<comment type="caution">
    <text evidence="2">The sequence shown here is derived from an EMBL/GenBank/DDBJ whole genome shotgun (WGS) entry which is preliminary data.</text>
</comment>
<reference evidence="2 3" key="1">
    <citation type="journal article" date="2018" name="Front. Plant Sci.">
        <title>Red Clover (Trifolium pratense) and Zigzag Clover (T. medium) - A Picture of Genomic Similarities and Differences.</title>
        <authorList>
            <person name="Dluhosova J."/>
            <person name="Istvanek J."/>
            <person name="Nedelnik J."/>
            <person name="Repkova J."/>
        </authorList>
    </citation>
    <scope>NUCLEOTIDE SEQUENCE [LARGE SCALE GENOMIC DNA]</scope>
    <source>
        <strain evidence="3">cv. 10/8</strain>
        <tissue evidence="2">Leaf</tissue>
    </source>
</reference>
<keyword evidence="2" id="KW-0378">Hydrolase</keyword>
<dbReference type="GO" id="GO:0008270">
    <property type="term" value="F:zinc ion binding"/>
    <property type="evidence" value="ECO:0007669"/>
    <property type="project" value="InterPro"/>
</dbReference>
<dbReference type="InterPro" id="IPR036875">
    <property type="entry name" value="Znf_CCHC_sf"/>
</dbReference>
<dbReference type="EMBL" id="LXQA010360173">
    <property type="protein sequence ID" value="MCI46629.1"/>
    <property type="molecule type" value="Genomic_DNA"/>
</dbReference>
<evidence type="ECO:0000313" key="2">
    <source>
        <dbReference type="EMBL" id="MCI46629.1"/>
    </source>
</evidence>
<keyword evidence="3" id="KW-1185">Reference proteome</keyword>
<dbReference type="GO" id="GO:0003676">
    <property type="term" value="F:nucleic acid binding"/>
    <property type="evidence" value="ECO:0007669"/>
    <property type="project" value="InterPro"/>
</dbReference>
<feature type="non-terminal residue" evidence="2">
    <location>
        <position position="1"/>
    </location>
</feature>
<dbReference type="Proteomes" id="UP000265520">
    <property type="component" value="Unassembled WGS sequence"/>
</dbReference>
<proteinExistence type="predicted"/>
<feature type="compositionally biased region" description="Polar residues" evidence="1">
    <location>
        <begin position="18"/>
        <end position="36"/>
    </location>
</feature>
<feature type="compositionally biased region" description="Basic and acidic residues" evidence="1">
    <location>
        <begin position="1"/>
        <end position="11"/>
    </location>
</feature>